<accession>A0ABT6FNH9</accession>
<dbReference type="EMBL" id="JAPMUA010000001">
    <property type="protein sequence ID" value="MDG3584817.1"/>
    <property type="molecule type" value="Genomic_DNA"/>
</dbReference>
<protein>
    <recommendedName>
        <fullName evidence="3">Lipocalin-like domain-containing protein</fullName>
    </recommendedName>
</protein>
<proteinExistence type="predicted"/>
<name>A0ABT6FNH9_9FLAO</name>
<evidence type="ECO:0000313" key="2">
    <source>
        <dbReference type="Proteomes" id="UP001153642"/>
    </source>
</evidence>
<comment type="caution">
    <text evidence="1">The sequence shown here is derived from an EMBL/GenBank/DDBJ whole genome shotgun (WGS) entry which is preliminary data.</text>
</comment>
<evidence type="ECO:0008006" key="3">
    <source>
        <dbReference type="Google" id="ProtNLM"/>
    </source>
</evidence>
<dbReference type="PROSITE" id="PS51257">
    <property type="entry name" value="PROKAR_LIPOPROTEIN"/>
    <property type="match status" value="1"/>
</dbReference>
<dbReference type="Proteomes" id="UP001153642">
    <property type="component" value="Unassembled WGS sequence"/>
</dbReference>
<organism evidence="1 2">
    <name type="scientific">Galbibacter pacificus</name>
    <dbReference type="NCBI Taxonomy" id="2996052"/>
    <lineage>
        <taxon>Bacteria</taxon>
        <taxon>Pseudomonadati</taxon>
        <taxon>Bacteroidota</taxon>
        <taxon>Flavobacteriia</taxon>
        <taxon>Flavobacteriales</taxon>
        <taxon>Flavobacteriaceae</taxon>
        <taxon>Galbibacter</taxon>
    </lineage>
</organism>
<keyword evidence="2" id="KW-1185">Reference proteome</keyword>
<gene>
    <name evidence="1" type="ORF">OSR52_02970</name>
</gene>
<evidence type="ECO:0000313" key="1">
    <source>
        <dbReference type="EMBL" id="MDG3584817.1"/>
    </source>
</evidence>
<sequence>MKLKIVIGLSFLLLGCSQQKIENLSQLNGYWEIEKVTFPSGESKGYKVNTVIDFIQVKNDSTGTREKVMPRLDGTFISMNEYESFSIKKEDGQFFMVYNNEEGYRKEQLVKLTKDIFAVSNDQDKTYFYKRFEKFSLKKGSAEH</sequence>
<reference evidence="1" key="1">
    <citation type="submission" date="2022-11" db="EMBL/GenBank/DDBJ databases">
        <title>High-quality draft genome sequence of Galbibacter sp. strain CMA-7.</title>
        <authorList>
            <person name="Wei L."/>
            <person name="Dong C."/>
            <person name="Shao Z."/>
        </authorList>
    </citation>
    <scope>NUCLEOTIDE SEQUENCE</scope>
    <source>
        <strain evidence="1">CMA-7</strain>
    </source>
</reference>
<dbReference type="RefSeq" id="WP_277898574.1">
    <property type="nucleotide sequence ID" value="NZ_JAPMUA010000001.1"/>
</dbReference>